<sequence>MALKTETQPPFLALTSDSSGISPLTLPRGAAGYFDHMAIGASPAAQLVSAIHASASSSAARGSQPYSPLSPGVRGPAVQHQSLLSPHLWPVEQHRSSSLPPKIGNSMQLAGGVGSGLRSNHAPAVGGSPVTGSSPPVDALVSPVGLAPAGHPPPSSADSAMVQRLARQNRRIREAWEAERRYLEANRERAEEVYKEERALMEEERAEWESEKALLLQEIGRLQQQISAFGSNLQAAPNGAFPSSTGPFSASPPLRGGGGGGSTSSRSLTSSQSSQINPPPATQSLGHGISKGNPSSAQPFPHSSSNMTSSSSGTLGGTSNRSSDFLVSRTASESEPGRTRLVDVQDIDPKLEGIPIKITAITKPTFTDPPPHDESKESNSSVASPTSPDQLRIMPGPKTQTLQVLAANESDRLTLHTGHTPSHSLSVLPTGIATASSDDGSSTPTMPQRGSGPDQDLPTTAERDHRDAPEALHTAGPAAAVTGGDDQAHDDDPEAPFDPSEDRKLKGPLMVRNVPAHDEIFFQKLTDKLEEVSKDGDAALPAVLKAEHDDQPGSSKDQTQTGAGPADPQKETGGGGSDEAGSERDEGSSRSGEGEDGDDDSDDTGTPVDVPLRFKRPMNFGAPLGEMPHPYRLATTRQAAESFT</sequence>
<feature type="compositionally biased region" description="Low complexity" evidence="2">
    <location>
        <begin position="263"/>
        <end position="275"/>
    </location>
</feature>
<feature type="compositionally biased region" description="Polar residues" evidence="2">
    <location>
        <begin position="292"/>
        <end position="302"/>
    </location>
</feature>
<keyword evidence="1" id="KW-0175">Coiled coil</keyword>
<evidence type="ECO:0000256" key="2">
    <source>
        <dbReference type="SAM" id="MobiDB-lite"/>
    </source>
</evidence>
<dbReference type="Proteomes" id="UP000078237">
    <property type="component" value="Unassembled WGS sequence"/>
</dbReference>
<feature type="compositionally biased region" description="Basic and acidic residues" evidence="2">
    <location>
        <begin position="461"/>
        <end position="470"/>
    </location>
</feature>
<evidence type="ECO:0000256" key="1">
    <source>
        <dbReference type="SAM" id="Coils"/>
    </source>
</evidence>
<dbReference type="OrthoDB" id="5427699at2759"/>
<accession>A0A175VXG6</accession>
<feature type="compositionally biased region" description="Basic and acidic residues" evidence="2">
    <location>
        <begin position="335"/>
        <end position="351"/>
    </location>
</feature>
<comment type="caution">
    <text evidence="3">The sequence shown here is derived from an EMBL/GenBank/DDBJ whole genome shotgun (WGS) entry which is preliminary data.</text>
</comment>
<reference evidence="3 4" key="1">
    <citation type="journal article" date="2016" name="Genome Announc.">
        <title>Genome Sequence of Madurella mycetomatis mm55, Isolated from a Human Mycetoma Case in Sudan.</title>
        <authorList>
            <person name="Smit S."/>
            <person name="Derks M.F."/>
            <person name="Bervoets S."/>
            <person name="Fahal A."/>
            <person name="van Leeuwen W."/>
            <person name="van Belkum A."/>
            <person name="van de Sande W.W."/>
        </authorList>
    </citation>
    <scope>NUCLEOTIDE SEQUENCE [LARGE SCALE GENOMIC DNA]</scope>
    <source>
        <strain evidence="4">mm55</strain>
    </source>
</reference>
<feature type="region of interest" description="Disordered" evidence="2">
    <location>
        <begin position="540"/>
        <end position="644"/>
    </location>
</feature>
<feature type="compositionally biased region" description="Low complexity" evidence="2">
    <location>
        <begin position="303"/>
        <end position="323"/>
    </location>
</feature>
<feature type="compositionally biased region" description="Polar residues" evidence="2">
    <location>
        <begin position="635"/>
        <end position="644"/>
    </location>
</feature>
<feature type="region of interest" description="Disordered" evidence="2">
    <location>
        <begin position="105"/>
        <end position="136"/>
    </location>
</feature>
<feature type="region of interest" description="Disordered" evidence="2">
    <location>
        <begin position="237"/>
        <end position="510"/>
    </location>
</feature>
<feature type="compositionally biased region" description="Polar residues" evidence="2">
    <location>
        <begin position="552"/>
        <end position="562"/>
    </location>
</feature>
<keyword evidence="4" id="KW-1185">Reference proteome</keyword>
<proteinExistence type="predicted"/>
<feature type="compositionally biased region" description="Acidic residues" evidence="2">
    <location>
        <begin position="594"/>
        <end position="603"/>
    </location>
</feature>
<dbReference type="EMBL" id="LCTW02000220">
    <property type="protein sequence ID" value="KXX76248.1"/>
    <property type="molecule type" value="Genomic_DNA"/>
</dbReference>
<organism evidence="3 4">
    <name type="scientific">Madurella mycetomatis</name>
    <dbReference type="NCBI Taxonomy" id="100816"/>
    <lineage>
        <taxon>Eukaryota</taxon>
        <taxon>Fungi</taxon>
        <taxon>Dikarya</taxon>
        <taxon>Ascomycota</taxon>
        <taxon>Pezizomycotina</taxon>
        <taxon>Sordariomycetes</taxon>
        <taxon>Sordariomycetidae</taxon>
        <taxon>Sordariales</taxon>
        <taxon>Sordariales incertae sedis</taxon>
        <taxon>Madurella</taxon>
    </lineage>
</organism>
<feature type="compositionally biased region" description="Polar residues" evidence="2">
    <location>
        <begin position="237"/>
        <end position="248"/>
    </location>
</feature>
<protein>
    <submittedName>
        <fullName evidence="3">Uncharacterized protein</fullName>
    </submittedName>
</protein>
<name>A0A175VXG6_9PEZI</name>
<feature type="compositionally biased region" description="Polar residues" evidence="2">
    <location>
        <begin position="417"/>
        <end position="448"/>
    </location>
</feature>
<feature type="coiled-coil region" evidence="1">
    <location>
        <begin position="173"/>
        <end position="225"/>
    </location>
</feature>
<evidence type="ECO:0000313" key="4">
    <source>
        <dbReference type="Proteomes" id="UP000078237"/>
    </source>
</evidence>
<feature type="compositionally biased region" description="Low complexity" evidence="2">
    <location>
        <begin position="354"/>
        <end position="366"/>
    </location>
</feature>
<dbReference type="AlphaFoldDB" id="A0A175VXG6"/>
<dbReference type="VEuPathDB" id="FungiDB:MMYC01_208320"/>
<gene>
    <name evidence="3" type="ORF">MMYC01_208320</name>
</gene>
<evidence type="ECO:0000313" key="3">
    <source>
        <dbReference type="EMBL" id="KXX76248.1"/>
    </source>
</evidence>
<feature type="region of interest" description="Disordered" evidence="2">
    <location>
        <begin position="59"/>
        <end position="81"/>
    </location>
</feature>
<feature type="compositionally biased region" description="Polar residues" evidence="2">
    <location>
        <begin position="378"/>
        <end position="389"/>
    </location>
</feature>